<feature type="region of interest" description="Disordered" evidence="1">
    <location>
        <begin position="1"/>
        <end position="31"/>
    </location>
</feature>
<feature type="compositionally biased region" description="Basic and acidic residues" evidence="1">
    <location>
        <begin position="208"/>
        <end position="217"/>
    </location>
</feature>
<dbReference type="Pfam" id="PF12550">
    <property type="entry name" value="GCR1_C"/>
    <property type="match status" value="1"/>
</dbReference>
<keyword evidence="4" id="KW-1185">Reference proteome</keyword>
<dbReference type="PANTHER" id="PTHR37784:SF2">
    <property type="entry name" value="HIGH-OSMOLARITY-INDUCED TRANSCRIPTION PROTEIN 1"/>
    <property type="match status" value="1"/>
</dbReference>
<dbReference type="InterPro" id="IPR022210">
    <property type="entry name" value="TF_GCR1-like"/>
</dbReference>
<protein>
    <submittedName>
        <fullName evidence="3">Unnamed protein product</fullName>
    </submittedName>
</protein>
<feature type="region of interest" description="Disordered" evidence="1">
    <location>
        <begin position="102"/>
        <end position="250"/>
    </location>
</feature>
<evidence type="ECO:0000259" key="2">
    <source>
        <dbReference type="Pfam" id="PF12550"/>
    </source>
</evidence>
<dbReference type="Proteomes" id="UP001165063">
    <property type="component" value="Unassembled WGS sequence"/>
</dbReference>
<dbReference type="GO" id="GO:0000978">
    <property type="term" value="F:RNA polymerase II cis-regulatory region sequence-specific DNA binding"/>
    <property type="evidence" value="ECO:0007669"/>
    <property type="project" value="TreeGrafter"/>
</dbReference>
<gene>
    <name evidence="3" type="ORF">Amon01_000416500</name>
</gene>
<dbReference type="AlphaFoldDB" id="A0A9W6YXU7"/>
<evidence type="ECO:0000313" key="4">
    <source>
        <dbReference type="Proteomes" id="UP001165063"/>
    </source>
</evidence>
<evidence type="ECO:0000256" key="1">
    <source>
        <dbReference type="SAM" id="MobiDB-lite"/>
    </source>
</evidence>
<comment type="caution">
    <text evidence="3">The sequence shown here is derived from an EMBL/GenBank/DDBJ whole genome shotgun (WGS) entry which is preliminary data.</text>
</comment>
<feature type="compositionally biased region" description="Basic residues" evidence="1">
    <location>
        <begin position="218"/>
        <end position="227"/>
    </location>
</feature>
<proteinExistence type="predicted"/>
<dbReference type="InterPro" id="IPR052146">
    <property type="entry name" value="HOT1"/>
</dbReference>
<feature type="domain" description="Transcription activator GCR1-like" evidence="2">
    <location>
        <begin position="341"/>
        <end position="404"/>
    </location>
</feature>
<dbReference type="GO" id="GO:0060963">
    <property type="term" value="P:positive regulation of ribosomal protein gene transcription by RNA polymerase II"/>
    <property type="evidence" value="ECO:0007669"/>
    <property type="project" value="TreeGrafter"/>
</dbReference>
<feature type="compositionally biased region" description="Acidic residues" evidence="1">
    <location>
        <begin position="166"/>
        <end position="182"/>
    </location>
</feature>
<organism evidence="3 4">
    <name type="scientific">Ambrosiozyma monospora</name>
    <name type="common">Yeast</name>
    <name type="synonym">Endomycopsis monosporus</name>
    <dbReference type="NCBI Taxonomy" id="43982"/>
    <lineage>
        <taxon>Eukaryota</taxon>
        <taxon>Fungi</taxon>
        <taxon>Dikarya</taxon>
        <taxon>Ascomycota</taxon>
        <taxon>Saccharomycotina</taxon>
        <taxon>Pichiomycetes</taxon>
        <taxon>Pichiales</taxon>
        <taxon>Pichiaceae</taxon>
        <taxon>Ambrosiozyma</taxon>
    </lineage>
</organism>
<name>A0A9W6YXU7_AMBMO</name>
<dbReference type="EMBL" id="BSXU01001946">
    <property type="protein sequence ID" value="GMG32656.1"/>
    <property type="molecule type" value="Genomic_DNA"/>
</dbReference>
<feature type="compositionally biased region" description="Low complexity" evidence="1">
    <location>
        <begin position="102"/>
        <end position="133"/>
    </location>
</feature>
<accession>A0A9W6YXU7</accession>
<dbReference type="OrthoDB" id="428577at2759"/>
<feature type="region of interest" description="Disordered" evidence="1">
    <location>
        <begin position="264"/>
        <end position="309"/>
    </location>
</feature>
<feature type="compositionally biased region" description="Low complexity" evidence="1">
    <location>
        <begin position="1"/>
        <end position="20"/>
    </location>
</feature>
<evidence type="ECO:0000313" key="3">
    <source>
        <dbReference type="EMBL" id="GMG32656.1"/>
    </source>
</evidence>
<feature type="compositionally biased region" description="Low complexity" evidence="1">
    <location>
        <begin position="264"/>
        <end position="282"/>
    </location>
</feature>
<dbReference type="GO" id="GO:0000981">
    <property type="term" value="F:DNA-binding transcription factor activity, RNA polymerase II-specific"/>
    <property type="evidence" value="ECO:0007669"/>
    <property type="project" value="TreeGrafter"/>
</dbReference>
<sequence>MKGNVVNHTVTTTSTLDATTEPQDSSQSQNGVGVGVGVVGVNGIADSSVLDNSNIQFESFFLGQLSELSASIASSFDGISNSLELLRKRATDISDMAAALNGRSISNGGNLLSSGSNSGSGSNNNNNGSSSSSKDNNVALAAFGQVQGDGEGENDVNGSASKVLELPDDNENVDEQMQDVTDEQSQSQQQQSHPIQNNHGKSHQQKRQLHDSDEQNHQARRQQHQKLHQQQQQQATRRQKVQEEQNAARAVLDAASAVRIQRIPQEPEQDQDQQPSSQSQSKSKSKSQPHSRSQSQSQQQSQLQQQLQQQQLQQHALPLNLASGTQIVLSAAPGEAPHEIDLNPRAKTVMDLWKEWEEGHRTQPPLRFLENTYGTKWRKGRIAKSAQRRKKVIEFIDSESKRTGFVLALWKFASKVVQCG</sequence>
<reference evidence="3" key="1">
    <citation type="submission" date="2023-04" db="EMBL/GenBank/DDBJ databases">
        <title>Ambrosiozyma monospora NBRC 1965.</title>
        <authorList>
            <person name="Ichikawa N."/>
            <person name="Sato H."/>
            <person name="Tonouchi N."/>
        </authorList>
    </citation>
    <scope>NUCLEOTIDE SEQUENCE</scope>
    <source>
        <strain evidence="3">NBRC 1965</strain>
    </source>
</reference>
<dbReference type="PANTHER" id="PTHR37784">
    <property type="entry name" value="PROTEIN MSN1"/>
    <property type="match status" value="1"/>
</dbReference>
<feature type="compositionally biased region" description="Low complexity" evidence="1">
    <location>
        <begin position="290"/>
        <end position="309"/>
    </location>
</feature>